<name>A8RCU6_9FIRM</name>
<evidence type="ECO:0000313" key="2">
    <source>
        <dbReference type="Proteomes" id="UP000004090"/>
    </source>
</evidence>
<evidence type="ECO:0000313" key="1">
    <source>
        <dbReference type="EMBL" id="EDP10907.1"/>
    </source>
</evidence>
<dbReference type="HOGENOM" id="CLU_2716391_0_0_9"/>
<accession>A8RCU6</accession>
<dbReference type="EMBL" id="ABAW02000021">
    <property type="protein sequence ID" value="EDP10907.1"/>
    <property type="molecule type" value="Genomic_DNA"/>
</dbReference>
<dbReference type="AlphaFoldDB" id="A8RCU6"/>
<gene>
    <name evidence="1" type="ORF">EUBDOL_01506</name>
</gene>
<reference evidence="1 2" key="2">
    <citation type="submission" date="2007-09" db="EMBL/GenBank/DDBJ databases">
        <authorList>
            <person name="Fulton L."/>
            <person name="Clifton S."/>
            <person name="Fulton B."/>
            <person name="Xu J."/>
            <person name="Minx P."/>
            <person name="Pepin K.H."/>
            <person name="Johnson M."/>
            <person name="Thiruvilangam P."/>
            <person name="Bhonagiri V."/>
            <person name="Nash W.E."/>
            <person name="Mardis E.R."/>
            <person name="Wilson R.K."/>
        </authorList>
    </citation>
    <scope>NUCLEOTIDE SEQUENCE [LARGE SCALE GENOMIC DNA]</scope>
    <source>
        <strain evidence="1 2">DSM 3991</strain>
    </source>
</reference>
<proteinExistence type="predicted"/>
<dbReference type="RefSeq" id="WP_004799987.1">
    <property type="nucleotide sequence ID" value="NZ_DS483476.1"/>
</dbReference>
<sequence>MEQNDVMENLDFQLEKKYEMEQETRSYLVCDLCGEHISLNQKIIQQHDGTLVHLDCIVQRVKEEAFDAEDFM</sequence>
<protein>
    <submittedName>
        <fullName evidence="1">Uncharacterized protein</fullName>
    </submittedName>
</protein>
<dbReference type="STRING" id="428127.EUBDOL_01506"/>
<reference evidence="1 2" key="1">
    <citation type="submission" date="2007-09" db="EMBL/GenBank/DDBJ databases">
        <title>Draft genome sequence of Eubacterium dolichum (DSM 3991).</title>
        <authorList>
            <person name="Sudarsanam P."/>
            <person name="Ley R."/>
            <person name="Guruge J."/>
            <person name="Turnbaugh P.J."/>
            <person name="Mahowald M."/>
            <person name="Liep D."/>
            <person name="Gordon J."/>
        </authorList>
    </citation>
    <scope>NUCLEOTIDE SEQUENCE [LARGE SCALE GENOMIC DNA]</scope>
    <source>
        <strain evidence="1 2">DSM 3991</strain>
    </source>
</reference>
<comment type="caution">
    <text evidence="1">The sequence shown here is derived from an EMBL/GenBank/DDBJ whole genome shotgun (WGS) entry which is preliminary data.</text>
</comment>
<dbReference type="GeneID" id="92793645"/>
<dbReference type="Proteomes" id="UP000004090">
    <property type="component" value="Unassembled WGS sequence"/>
</dbReference>
<organism evidence="1 2">
    <name type="scientific">Amedibacillus dolichus DSM 3991</name>
    <dbReference type="NCBI Taxonomy" id="428127"/>
    <lineage>
        <taxon>Bacteria</taxon>
        <taxon>Bacillati</taxon>
        <taxon>Bacillota</taxon>
        <taxon>Erysipelotrichia</taxon>
        <taxon>Erysipelotrichales</taxon>
        <taxon>Erysipelotrichaceae</taxon>
        <taxon>Amedibacillus</taxon>
    </lineage>
</organism>